<evidence type="ECO:0000256" key="1">
    <source>
        <dbReference type="SAM" id="MobiDB-lite"/>
    </source>
</evidence>
<dbReference type="Proteomes" id="UP000727407">
    <property type="component" value="Unassembled WGS sequence"/>
</dbReference>
<organism evidence="2 3">
    <name type="scientific">Clarias magur</name>
    <name type="common">Asian catfish</name>
    <name type="synonym">Macropteronotus magur</name>
    <dbReference type="NCBI Taxonomy" id="1594786"/>
    <lineage>
        <taxon>Eukaryota</taxon>
        <taxon>Metazoa</taxon>
        <taxon>Chordata</taxon>
        <taxon>Craniata</taxon>
        <taxon>Vertebrata</taxon>
        <taxon>Euteleostomi</taxon>
        <taxon>Actinopterygii</taxon>
        <taxon>Neopterygii</taxon>
        <taxon>Teleostei</taxon>
        <taxon>Ostariophysi</taxon>
        <taxon>Siluriformes</taxon>
        <taxon>Clariidae</taxon>
        <taxon>Clarias</taxon>
    </lineage>
</organism>
<protein>
    <submittedName>
        <fullName evidence="2">Zinc finger protein</fullName>
    </submittedName>
</protein>
<feature type="region of interest" description="Disordered" evidence="1">
    <location>
        <begin position="30"/>
        <end position="53"/>
    </location>
</feature>
<comment type="caution">
    <text evidence="2">The sequence shown here is derived from an EMBL/GenBank/DDBJ whole genome shotgun (WGS) entry which is preliminary data.</text>
</comment>
<feature type="non-terminal residue" evidence="2">
    <location>
        <position position="53"/>
    </location>
</feature>
<sequence length="53" mass="5732">PGKSGFNGEQQTLQAQVKLCFVRLVDCGKTQNRKAAAESDAEDEDDSSDFIPS</sequence>
<accession>A0A8J4UVE9</accession>
<name>A0A8J4UVE9_CLAMG</name>
<reference evidence="2" key="1">
    <citation type="submission" date="2020-07" db="EMBL/GenBank/DDBJ databases">
        <title>Clarias magur genome sequencing, assembly and annotation.</title>
        <authorList>
            <person name="Kushwaha B."/>
            <person name="Kumar R."/>
            <person name="Das P."/>
            <person name="Joshi C.G."/>
            <person name="Kumar D."/>
            <person name="Nagpure N.S."/>
            <person name="Pandey M."/>
            <person name="Agarwal S."/>
            <person name="Srivastava S."/>
            <person name="Singh M."/>
            <person name="Sahoo L."/>
            <person name="Jayasankar P."/>
            <person name="Meher P.K."/>
            <person name="Koringa P.G."/>
            <person name="Iquebal M.A."/>
            <person name="Das S.P."/>
            <person name="Bit A."/>
            <person name="Patnaik S."/>
            <person name="Patel N."/>
            <person name="Shah T.M."/>
            <person name="Hinsu A."/>
            <person name="Jena J.K."/>
        </authorList>
    </citation>
    <scope>NUCLEOTIDE SEQUENCE</scope>
    <source>
        <strain evidence="2">CIFAMagur01</strain>
        <tissue evidence="2">Testis</tissue>
    </source>
</reference>
<feature type="non-terminal residue" evidence="2">
    <location>
        <position position="1"/>
    </location>
</feature>
<keyword evidence="3" id="KW-1185">Reference proteome</keyword>
<proteinExistence type="predicted"/>
<feature type="compositionally biased region" description="Acidic residues" evidence="1">
    <location>
        <begin position="39"/>
        <end position="53"/>
    </location>
</feature>
<evidence type="ECO:0000313" key="2">
    <source>
        <dbReference type="EMBL" id="KAF5905015.1"/>
    </source>
</evidence>
<dbReference type="EMBL" id="QNUK01000049">
    <property type="protein sequence ID" value="KAF5905015.1"/>
    <property type="molecule type" value="Genomic_DNA"/>
</dbReference>
<evidence type="ECO:0000313" key="3">
    <source>
        <dbReference type="Proteomes" id="UP000727407"/>
    </source>
</evidence>
<gene>
    <name evidence="2" type="ORF">DAT39_005293</name>
</gene>
<dbReference type="AlphaFoldDB" id="A0A8J4UVE9"/>